<dbReference type="UniPathway" id="UPA00143"/>
<organism evidence="2 3">
    <name type="scientific">Ananas comosus</name>
    <name type="common">Pineapple</name>
    <name type="synonym">Ananas ananas</name>
    <dbReference type="NCBI Taxonomy" id="4615"/>
    <lineage>
        <taxon>Eukaryota</taxon>
        <taxon>Viridiplantae</taxon>
        <taxon>Streptophyta</taxon>
        <taxon>Embryophyta</taxon>
        <taxon>Tracheophyta</taxon>
        <taxon>Spermatophyta</taxon>
        <taxon>Magnoliopsida</taxon>
        <taxon>Liliopsida</taxon>
        <taxon>Poales</taxon>
        <taxon>Bromeliaceae</taxon>
        <taxon>Bromelioideae</taxon>
        <taxon>Ananas</taxon>
    </lineage>
</organism>
<dbReference type="GO" id="GO:0016567">
    <property type="term" value="P:protein ubiquitination"/>
    <property type="evidence" value="ECO:0007669"/>
    <property type="project" value="UniProtKB-UniPathway"/>
</dbReference>
<keyword evidence="1" id="KW-1133">Transmembrane helix</keyword>
<dbReference type="PANTHER" id="PTHR31060">
    <property type="entry name" value="OSJNBA0011J08.25 PROTEIN-RELATED"/>
    <property type="match status" value="1"/>
</dbReference>
<dbReference type="InterPro" id="IPR038920">
    <property type="entry name" value="At3g05675-like"/>
</dbReference>
<comment type="caution">
    <text evidence="2">The sequence shown here is derived from an EMBL/GenBank/DDBJ whole genome shotgun (WGS) entry which is preliminary data.</text>
</comment>
<dbReference type="AlphaFoldDB" id="A0A199UG03"/>
<evidence type="ECO:0000313" key="2">
    <source>
        <dbReference type="EMBL" id="OAY63797.1"/>
    </source>
</evidence>
<name>A0A199UG03_ANACO</name>
<gene>
    <name evidence="2" type="ORF">ACMD2_14897</name>
</gene>
<feature type="transmembrane region" description="Helical" evidence="1">
    <location>
        <begin position="15"/>
        <end position="37"/>
    </location>
</feature>
<dbReference type="PANTHER" id="PTHR31060:SF4">
    <property type="entry name" value="1,8-CINEOLE SYNTHASE"/>
    <property type="match status" value="1"/>
</dbReference>
<protein>
    <submittedName>
        <fullName evidence="2">Uncharacterized protein</fullName>
    </submittedName>
</protein>
<dbReference type="EMBL" id="LSRQ01008313">
    <property type="protein sequence ID" value="OAY63797.1"/>
    <property type="molecule type" value="Genomic_DNA"/>
</dbReference>
<reference evidence="2 3" key="1">
    <citation type="journal article" date="2016" name="DNA Res.">
        <title>The draft genome of MD-2 pineapple using hybrid error correction of long reads.</title>
        <authorList>
            <person name="Redwan R.M."/>
            <person name="Saidin A."/>
            <person name="Kumar S.V."/>
        </authorList>
    </citation>
    <scope>NUCLEOTIDE SEQUENCE [LARGE SCALE GENOMIC DNA]</scope>
    <source>
        <strain evidence="3">cv. MD2</strain>
        <tissue evidence="2">Leaf</tissue>
    </source>
</reference>
<dbReference type="Proteomes" id="UP000092600">
    <property type="component" value="Unassembled WGS sequence"/>
</dbReference>
<keyword evidence="1" id="KW-0812">Transmembrane</keyword>
<evidence type="ECO:0000313" key="3">
    <source>
        <dbReference type="Proteomes" id="UP000092600"/>
    </source>
</evidence>
<proteinExistence type="predicted"/>
<dbReference type="STRING" id="4615.A0A199UG03"/>
<accession>A0A199UG03</accession>
<feature type="transmembrane region" description="Helical" evidence="1">
    <location>
        <begin position="49"/>
        <end position="68"/>
    </location>
</feature>
<keyword evidence="1" id="KW-0472">Membrane</keyword>
<evidence type="ECO:0000256" key="1">
    <source>
        <dbReference type="SAM" id="Phobius"/>
    </source>
</evidence>
<sequence>MAGEEALKPKVGDSLLSSMAVSLLSSIAAAASSKLPLQHQSLLRLLRRALLLLLHALLTLLFLLLPPLNPKPPAPIPRASPAAARALSHVLAVVARVPVASRKYEAVRSLAERLLDDNLRFSCVGGGGAVLGELNRAALSDAFARTLRRLDAAAAAAAAAGGDGGVEMVVGAVKSRLRRWWWSAAAMEGEEEYEAVGRPAEKLAAEMLWLGQKMSECGAAGEAVALWGAASALARRSLAVEPRLQAALLRVSVFLFKHANSKQFEEGKQGEEEKERIIADGRLAMLMSWLPLLCQASNGTDSPVLSSREKEEMVRVLEELIEKLSWEQQEEVLALWLHHFASFPDSDWPNLEASYTRWYAEARKLLLKYSP</sequence>